<dbReference type="InterPro" id="IPR036890">
    <property type="entry name" value="HATPase_C_sf"/>
</dbReference>
<evidence type="ECO:0000256" key="2">
    <source>
        <dbReference type="ARBA" id="ARBA00012438"/>
    </source>
</evidence>
<reference evidence="9 10" key="1">
    <citation type="submission" date="2020-04" db="EMBL/GenBank/DDBJ databases">
        <title>Genome sequencing of novel species.</title>
        <authorList>
            <person name="Heo J."/>
            <person name="Kim S.-J."/>
            <person name="Kim J.-S."/>
            <person name="Hong S.-B."/>
            <person name="Kwon S.-W."/>
        </authorList>
    </citation>
    <scope>NUCLEOTIDE SEQUENCE [LARGE SCALE GENOMIC DNA]</scope>
    <source>
        <strain evidence="9 10">CJU-R4</strain>
        <plasmid evidence="9 10">unnamed1</plasmid>
    </source>
</reference>
<dbReference type="Gene3D" id="1.10.287.130">
    <property type="match status" value="1"/>
</dbReference>
<dbReference type="SMART" id="SM00387">
    <property type="entry name" value="HATPase_c"/>
    <property type="match status" value="1"/>
</dbReference>
<dbReference type="EC" id="2.7.13.3" evidence="2"/>
<dbReference type="EMBL" id="CP051678">
    <property type="protein sequence ID" value="QJD81555.1"/>
    <property type="molecule type" value="Genomic_DNA"/>
</dbReference>
<dbReference type="KEGG" id="srho:HH216_24620"/>
<keyword evidence="3" id="KW-0597">Phosphoprotein</keyword>
<dbReference type="SUPFAM" id="SSF55874">
    <property type="entry name" value="ATPase domain of HSP90 chaperone/DNA topoisomerase II/histidine kinase"/>
    <property type="match status" value="1"/>
</dbReference>
<dbReference type="Pfam" id="PF08447">
    <property type="entry name" value="PAS_3"/>
    <property type="match status" value="2"/>
</dbReference>
<keyword evidence="5" id="KW-0418">Kinase</keyword>
<protein>
    <recommendedName>
        <fullName evidence="2">histidine kinase</fullName>
        <ecNumber evidence="2">2.7.13.3</ecNumber>
    </recommendedName>
</protein>
<dbReference type="Pfam" id="PF02518">
    <property type="entry name" value="HATPase_c"/>
    <property type="match status" value="1"/>
</dbReference>
<geneLocation type="plasmid" evidence="9 10">
    <name>unnamed1</name>
</geneLocation>
<dbReference type="SMART" id="SM00086">
    <property type="entry name" value="PAC"/>
    <property type="match status" value="2"/>
</dbReference>
<dbReference type="SUPFAM" id="SSF55785">
    <property type="entry name" value="PYP-like sensor domain (PAS domain)"/>
    <property type="match status" value="4"/>
</dbReference>
<dbReference type="CDD" id="cd00130">
    <property type="entry name" value="PAS"/>
    <property type="match status" value="1"/>
</dbReference>
<accession>A0A7L5DTW2</accession>
<dbReference type="GO" id="GO:0000155">
    <property type="term" value="F:phosphorelay sensor kinase activity"/>
    <property type="evidence" value="ECO:0007669"/>
    <property type="project" value="InterPro"/>
</dbReference>
<dbReference type="Gene3D" id="3.30.565.10">
    <property type="entry name" value="Histidine kinase-like ATPase, C-terminal domain"/>
    <property type="match status" value="1"/>
</dbReference>
<proteinExistence type="predicted"/>
<evidence type="ECO:0000259" key="6">
    <source>
        <dbReference type="PROSITE" id="PS50109"/>
    </source>
</evidence>
<evidence type="ECO:0000256" key="3">
    <source>
        <dbReference type="ARBA" id="ARBA00022553"/>
    </source>
</evidence>
<sequence length="814" mass="90563">MSNDQQPTGAITSLEQRLNVDFALQAAGLGIWEYDPASNQVRWDERCRALFGLAADNRMSYEQAFAHVHPDDVARVDQAARWVMNTQSDGVFDETYRTIGVDDGQLRWVRFQGRVDFTPTGTVQRFAGIAQEVTQQVQDQQVAAESWAQLRRLIEATPVAMGLHVGPALRVELANDTQLSYWGKDRSALGKPFREVLPELDGQGFFELFEQAYATGQPYQGQAAPAHLSLNGKFGTYYFDYSFNPIRNEQGQVYAVLNTAINVTEQVLARQQLEESERFAHTLFEHSPVAKAVFVGPDMIIRTANKNMLSMWGKESSVIGSPFIEALPELVSTPQVDRLRRVLMTGEKFYQAEEKFELLRYGQPYTGYYEYTYEALRAASGTIYGVICVASEVTQQVLAHQQVEEQEAVLRNAVELAELGTWTLDIASGEMALSPRHAAMFGLKSTVMSYETALAIVHPADQQRVRAALAAALQLDSDGRYQAEYRILNASNGRQQVIRARGETRRDAQGKPRRIAGTAQDITLERALQVSLEQQVHQRTQELAAMNEELTASNEGYAAVNEELTESNGLLIRSNENLQTFAYIASHDLQEPLRKIQQFGDLLRTRLADSIGSEDLAYLERMQVAASRMSTLIRDLLAFSRISTQRNTEALVSLTDVVGTVVSVLDLVITETNAQVIIDPLPTVSGDAVQLGQLFQNLLSNALKFRQPATMPIIRIRSQLVAATQLPATVQPTRRTDNYHLIEVADNGIGFDEKYLDRIFQVFQRLHGKSQYVGTGVGLAICEKVVTNHGGTITASSQPGRGATFYVYLPAQTS</sequence>
<dbReference type="InterPro" id="IPR004358">
    <property type="entry name" value="Sig_transdc_His_kin-like_C"/>
</dbReference>
<name>A0A7L5DTW2_9BACT</name>
<evidence type="ECO:0000259" key="8">
    <source>
        <dbReference type="PROSITE" id="PS50113"/>
    </source>
</evidence>
<feature type="domain" description="PAC" evidence="8">
    <location>
        <begin position="224"/>
        <end position="275"/>
    </location>
</feature>
<dbReference type="RefSeq" id="WP_169553573.1">
    <property type="nucleotide sequence ID" value="NZ_CP051678.1"/>
</dbReference>
<dbReference type="AlphaFoldDB" id="A0A7L5DTW2"/>
<evidence type="ECO:0000313" key="9">
    <source>
        <dbReference type="EMBL" id="QJD81555.1"/>
    </source>
</evidence>
<comment type="catalytic activity">
    <reaction evidence="1">
        <text>ATP + protein L-histidine = ADP + protein N-phospho-L-histidine.</text>
        <dbReference type="EC" id="2.7.13.3"/>
    </reaction>
</comment>
<dbReference type="CDD" id="cd00082">
    <property type="entry name" value="HisKA"/>
    <property type="match status" value="1"/>
</dbReference>
<feature type="domain" description="Histidine kinase" evidence="6">
    <location>
        <begin position="584"/>
        <end position="813"/>
    </location>
</feature>
<feature type="domain" description="PAC" evidence="8">
    <location>
        <begin position="92"/>
        <end position="145"/>
    </location>
</feature>
<keyword evidence="9" id="KW-0614">Plasmid</keyword>
<dbReference type="PANTHER" id="PTHR43304">
    <property type="entry name" value="PHYTOCHROME-LIKE PROTEIN CPH1"/>
    <property type="match status" value="1"/>
</dbReference>
<evidence type="ECO:0000256" key="5">
    <source>
        <dbReference type="ARBA" id="ARBA00022777"/>
    </source>
</evidence>
<dbReference type="SUPFAM" id="SSF47384">
    <property type="entry name" value="Homodimeric domain of signal transducing histidine kinase"/>
    <property type="match status" value="1"/>
</dbReference>
<dbReference type="InterPro" id="IPR052162">
    <property type="entry name" value="Sensor_kinase/Photoreceptor"/>
</dbReference>
<dbReference type="InterPro" id="IPR000014">
    <property type="entry name" value="PAS"/>
</dbReference>
<dbReference type="InterPro" id="IPR013655">
    <property type="entry name" value="PAS_fold_3"/>
</dbReference>
<dbReference type="InterPro" id="IPR003594">
    <property type="entry name" value="HATPase_dom"/>
</dbReference>
<evidence type="ECO:0000256" key="1">
    <source>
        <dbReference type="ARBA" id="ARBA00000085"/>
    </source>
</evidence>
<dbReference type="PROSITE" id="PS50109">
    <property type="entry name" value="HIS_KIN"/>
    <property type="match status" value="1"/>
</dbReference>
<dbReference type="PROSITE" id="PS50112">
    <property type="entry name" value="PAS"/>
    <property type="match status" value="1"/>
</dbReference>
<dbReference type="Pfam" id="PF00512">
    <property type="entry name" value="HisKA"/>
    <property type="match status" value="1"/>
</dbReference>
<dbReference type="InterPro" id="IPR000700">
    <property type="entry name" value="PAS-assoc_C"/>
</dbReference>
<dbReference type="InterPro" id="IPR005467">
    <property type="entry name" value="His_kinase_dom"/>
</dbReference>
<keyword evidence="4" id="KW-0808">Transferase</keyword>
<gene>
    <name evidence="9" type="ORF">HH216_24620</name>
</gene>
<evidence type="ECO:0000313" key="10">
    <source>
        <dbReference type="Proteomes" id="UP000501128"/>
    </source>
</evidence>
<keyword evidence="10" id="KW-1185">Reference proteome</keyword>
<dbReference type="Gene3D" id="2.10.70.100">
    <property type="match status" value="1"/>
</dbReference>
<dbReference type="InterPro" id="IPR036097">
    <property type="entry name" value="HisK_dim/P_sf"/>
</dbReference>
<evidence type="ECO:0000256" key="4">
    <source>
        <dbReference type="ARBA" id="ARBA00022679"/>
    </source>
</evidence>
<dbReference type="Pfam" id="PF08448">
    <property type="entry name" value="PAS_4"/>
    <property type="match status" value="2"/>
</dbReference>
<dbReference type="InterPro" id="IPR035965">
    <property type="entry name" value="PAS-like_dom_sf"/>
</dbReference>
<feature type="domain" description="PAC" evidence="8">
    <location>
        <begin position="481"/>
        <end position="534"/>
    </location>
</feature>
<dbReference type="PRINTS" id="PR00344">
    <property type="entry name" value="BCTRLSENSOR"/>
</dbReference>
<dbReference type="NCBIfam" id="TIGR00229">
    <property type="entry name" value="sensory_box"/>
    <property type="match status" value="1"/>
</dbReference>
<feature type="domain" description="PAS" evidence="7">
    <location>
        <begin position="16"/>
        <end position="87"/>
    </location>
</feature>
<dbReference type="Gene3D" id="3.30.450.20">
    <property type="entry name" value="PAS domain"/>
    <property type="match status" value="4"/>
</dbReference>
<organism evidence="9 10">
    <name type="scientific">Spirosoma rhododendri</name>
    <dbReference type="NCBI Taxonomy" id="2728024"/>
    <lineage>
        <taxon>Bacteria</taxon>
        <taxon>Pseudomonadati</taxon>
        <taxon>Bacteroidota</taxon>
        <taxon>Cytophagia</taxon>
        <taxon>Cytophagales</taxon>
        <taxon>Cytophagaceae</taxon>
        <taxon>Spirosoma</taxon>
    </lineage>
</organism>
<dbReference type="SMART" id="SM00091">
    <property type="entry name" value="PAS"/>
    <property type="match status" value="4"/>
</dbReference>
<dbReference type="InterPro" id="IPR013656">
    <property type="entry name" value="PAS_4"/>
</dbReference>
<dbReference type="Proteomes" id="UP000501128">
    <property type="component" value="Plasmid unnamed1"/>
</dbReference>
<dbReference type="PANTHER" id="PTHR43304:SF1">
    <property type="entry name" value="PAC DOMAIN-CONTAINING PROTEIN"/>
    <property type="match status" value="1"/>
</dbReference>
<dbReference type="InterPro" id="IPR003661">
    <property type="entry name" value="HisK_dim/P_dom"/>
</dbReference>
<dbReference type="PROSITE" id="PS50113">
    <property type="entry name" value="PAC"/>
    <property type="match status" value="3"/>
</dbReference>
<dbReference type="InterPro" id="IPR001610">
    <property type="entry name" value="PAC"/>
</dbReference>
<evidence type="ECO:0000259" key="7">
    <source>
        <dbReference type="PROSITE" id="PS50112"/>
    </source>
</evidence>
<dbReference type="SMART" id="SM00388">
    <property type="entry name" value="HisKA"/>
    <property type="match status" value="1"/>
</dbReference>